<reference evidence="1" key="1">
    <citation type="submission" date="2020-07" db="EMBL/GenBank/DDBJ databases">
        <title>Description of Mycobacterium gordonae subsp. intergordonae subsp.nov. and Mycobacterium gordonae subsp. gordonae subsp. nov.</title>
        <authorList>
            <person name="Huang H."/>
        </authorList>
    </citation>
    <scope>NUCLEOTIDE SEQUENCE [LARGE SCALE GENOMIC DNA]</scope>
    <source>
        <strain evidence="1">24T</strain>
    </source>
</reference>
<name>A0A7D6E090_9MYCO</name>
<organism evidence="1 2">
    <name type="scientific">Mycobacterium vicinigordonae</name>
    <dbReference type="NCBI Taxonomy" id="1719132"/>
    <lineage>
        <taxon>Bacteria</taxon>
        <taxon>Bacillati</taxon>
        <taxon>Actinomycetota</taxon>
        <taxon>Actinomycetes</taxon>
        <taxon>Mycobacteriales</taxon>
        <taxon>Mycobacteriaceae</taxon>
        <taxon>Mycobacterium</taxon>
    </lineage>
</organism>
<keyword evidence="2" id="KW-1185">Reference proteome</keyword>
<evidence type="ECO:0000313" key="1">
    <source>
        <dbReference type="EMBL" id="QLL08768.1"/>
    </source>
</evidence>
<dbReference type="PANTHER" id="PTHR34817:SF1">
    <property type="entry name" value="NUCLEOTIDYLTRANSFERASE"/>
    <property type="match status" value="1"/>
</dbReference>
<evidence type="ECO:0000313" key="2">
    <source>
        <dbReference type="Proteomes" id="UP000510682"/>
    </source>
</evidence>
<dbReference type="RefSeq" id="WP_180917353.1">
    <property type="nucleotide sequence ID" value="NZ_CP059165.1"/>
</dbReference>
<keyword evidence="1" id="KW-0808">Transferase</keyword>
<dbReference type="PANTHER" id="PTHR34817">
    <property type="entry name" value="NUCLEOTIDYLTRANSFERASE"/>
    <property type="match status" value="1"/>
</dbReference>
<dbReference type="EMBL" id="CP059165">
    <property type="protein sequence ID" value="QLL08768.1"/>
    <property type="molecule type" value="Genomic_DNA"/>
</dbReference>
<protein>
    <submittedName>
        <fullName evidence="1">Nucleotidyltransferase domain-containing protein</fullName>
    </submittedName>
</protein>
<accession>A0A7D6E090</accession>
<reference evidence="1" key="2">
    <citation type="submission" date="2020-07" db="EMBL/GenBank/DDBJ databases">
        <authorList>
            <person name="Yu X."/>
        </authorList>
    </citation>
    <scope>NUCLEOTIDE SEQUENCE [LARGE SCALE GENOMIC DNA]</scope>
    <source>
        <strain evidence="1">24T</strain>
    </source>
</reference>
<dbReference type="GO" id="GO:0016740">
    <property type="term" value="F:transferase activity"/>
    <property type="evidence" value="ECO:0007669"/>
    <property type="project" value="UniProtKB-KW"/>
</dbReference>
<gene>
    <name evidence="1" type="ORF">H0P51_07610</name>
</gene>
<dbReference type="Pfam" id="PF10127">
    <property type="entry name" value="RlaP"/>
    <property type="match status" value="1"/>
</dbReference>
<sequence length="267" mass="30271">MTAAGPVEGVYKNRHATSRHRDIAEANTVLCTQVGSGLHGVTIAGTDDRDEMGVCIEPPDCVIGLRQFEQYQYRTQPEGVRSGADDLDLVIYSLRKWTRLAAAGNPTVLLLLFAPEAEIVKIADPGRDLRRHPELFLSRDCGRRFIGYLDAQRDQMLGLRSKHTNRPELIDVHGFDTKFAYHAVRLGIQGLELITTGRITLPMPEPSRSWLYDLRVGKVDKQTVLDAIENARNELVACTDKSDLPDHCDYDKLNRWLVDTYNNWWQR</sequence>
<dbReference type="InterPro" id="IPR018775">
    <property type="entry name" value="RlaP"/>
</dbReference>
<proteinExistence type="predicted"/>
<dbReference type="KEGG" id="mgor:H0P51_07610"/>
<dbReference type="AlphaFoldDB" id="A0A7D6E090"/>
<dbReference type="Proteomes" id="UP000510682">
    <property type="component" value="Chromosome"/>
</dbReference>